<dbReference type="Gene3D" id="1.20.1290.10">
    <property type="entry name" value="AhpD-like"/>
    <property type="match status" value="1"/>
</dbReference>
<evidence type="ECO:0000313" key="1">
    <source>
        <dbReference type="EMBL" id="MBK1620960.1"/>
    </source>
</evidence>
<reference evidence="1 2" key="1">
    <citation type="journal article" date="2020" name="Microorganisms">
        <title>Osmotic Adaptation and Compatible Solute Biosynthesis of Phototrophic Bacteria as Revealed from Genome Analyses.</title>
        <authorList>
            <person name="Imhoff J.F."/>
            <person name="Rahn T."/>
            <person name="Kunzel S."/>
            <person name="Keller A."/>
            <person name="Neulinger S.C."/>
        </authorList>
    </citation>
    <scope>NUCLEOTIDE SEQUENCE [LARGE SCALE GENOMIC DNA]</scope>
    <source>
        <strain evidence="1 2">DSM 25653</strain>
    </source>
</reference>
<accession>A0A9X0WD38</accession>
<dbReference type="InterPro" id="IPR029032">
    <property type="entry name" value="AhpD-like"/>
</dbReference>
<dbReference type="AlphaFoldDB" id="A0A9X0WD38"/>
<proteinExistence type="predicted"/>
<gene>
    <name evidence="1" type="ORF">CKO42_21545</name>
</gene>
<dbReference type="EMBL" id="NRRY01000054">
    <property type="protein sequence ID" value="MBK1620960.1"/>
    <property type="molecule type" value="Genomic_DNA"/>
</dbReference>
<dbReference type="Proteomes" id="UP001138768">
    <property type="component" value="Unassembled WGS sequence"/>
</dbReference>
<keyword evidence="2" id="KW-1185">Reference proteome</keyword>
<organism evidence="1 2">
    <name type="scientific">Lamprobacter modestohalophilus</name>
    <dbReference type="NCBI Taxonomy" id="1064514"/>
    <lineage>
        <taxon>Bacteria</taxon>
        <taxon>Pseudomonadati</taxon>
        <taxon>Pseudomonadota</taxon>
        <taxon>Gammaproteobacteria</taxon>
        <taxon>Chromatiales</taxon>
        <taxon>Chromatiaceae</taxon>
        <taxon>Lamprobacter</taxon>
    </lineage>
</organism>
<dbReference type="RefSeq" id="WP_200248769.1">
    <property type="nucleotide sequence ID" value="NZ_NRRY01000054.1"/>
</dbReference>
<evidence type="ECO:0000313" key="2">
    <source>
        <dbReference type="Proteomes" id="UP001138768"/>
    </source>
</evidence>
<sequence>MRLTRPDDDIHTGPELAPILADITSVFGRLPNLFHAYAIHPPLLRANWAKTRALMVEDGTLPRRLKEAIALSVSHDNGCA</sequence>
<dbReference type="SUPFAM" id="SSF69118">
    <property type="entry name" value="AhpD-like"/>
    <property type="match status" value="1"/>
</dbReference>
<protein>
    <recommendedName>
        <fullName evidence="3">Carboxymuconolactone decarboxylase family protein</fullName>
    </recommendedName>
</protein>
<evidence type="ECO:0008006" key="3">
    <source>
        <dbReference type="Google" id="ProtNLM"/>
    </source>
</evidence>
<name>A0A9X0WD38_9GAMM</name>
<comment type="caution">
    <text evidence="1">The sequence shown here is derived from an EMBL/GenBank/DDBJ whole genome shotgun (WGS) entry which is preliminary data.</text>
</comment>